<keyword evidence="3" id="KW-1185">Reference proteome</keyword>
<evidence type="ECO:0000313" key="2">
    <source>
        <dbReference type="EMBL" id="KAK3021625.1"/>
    </source>
</evidence>
<dbReference type="EMBL" id="JAVXUP010000751">
    <property type="protein sequence ID" value="KAK3021625.1"/>
    <property type="molecule type" value="Genomic_DNA"/>
</dbReference>
<dbReference type="Proteomes" id="UP001188597">
    <property type="component" value="Unassembled WGS sequence"/>
</dbReference>
<feature type="region of interest" description="Disordered" evidence="1">
    <location>
        <begin position="136"/>
        <end position="178"/>
    </location>
</feature>
<proteinExistence type="predicted"/>
<protein>
    <recommendedName>
        <fullName evidence="4">UBN2_2 domain-containing protein</fullName>
    </recommendedName>
</protein>
<feature type="compositionally biased region" description="Polar residues" evidence="1">
    <location>
        <begin position="153"/>
        <end position="178"/>
    </location>
</feature>
<name>A0AA88W8K0_9ASTE</name>
<evidence type="ECO:0000256" key="1">
    <source>
        <dbReference type="SAM" id="MobiDB-lite"/>
    </source>
</evidence>
<dbReference type="AlphaFoldDB" id="A0AA88W8K0"/>
<reference evidence="2" key="1">
    <citation type="submission" date="2022-12" db="EMBL/GenBank/DDBJ databases">
        <title>Draft genome assemblies for two species of Escallonia (Escalloniales).</title>
        <authorList>
            <person name="Chanderbali A."/>
            <person name="Dervinis C."/>
            <person name="Anghel I."/>
            <person name="Soltis D."/>
            <person name="Soltis P."/>
            <person name="Zapata F."/>
        </authorList>
    </citation>
    <scope>NUCLEOTIDE SEQUENCE</scope>
    <source>
        <strain evidence="2">UCBG64.0493</strain>
        <tissue evidence="2">Leaf</tissue>
    </source>
</reference>
<organism evidence="2 3">
    <name type="scientific">Escallonia herrerae</name>
    <dbReference type="NCBI Taxonomy" id="1293975"/>
    <lineage>
        <taxon>Eukaryota</taxon>
        <taxon>Viridiplantae</taxon>
        <taxon>Streptophyta</taxon>
        <taxon>Embryophyta</taxon>
        <taxon>Tracheophyta</taxon>
        <taxon>Spermatophyta</taxon>
        <taxon>Magnoliopsida</taxon>
        <taxon>eudicotyledons</taxon>
        <taxon>Gunneridae</taxon>
        <taxon>Pentapetalae</taxon>
        <taxon>asterids</taxon>
        <taxon>campanulids</taxon>
        <taxon>Escalloniales</taxon>
        <taxon>Escalloniaceae</taxon>
        <taxon>Escallonia</taxon>
    </lineage>
</organism>
<sequence>MNLDYALRVDAPAALMAESSTEQKEVYEKWECSNRIFLMIMKGATTTAIRGAIPDSEYAKLYLSHIEKQFQDSSKAHATTLITKMVTLKYSRSNGVSEHILQMNDMASQLKGLDMEISEGFLLKSEQPDSAQVAIIGPSKGKEKGKKFGKGSVQGNKSASVTKADKASSSGTRRYTTL</sequence>
<comment type="caution">
    <text evidence="2">The sequence shown here is derived from an EMBL/GenBank/DDBJ whole genome shotgun (WGS) entry which is preliminary data.</text>
</comment>
<accession>A0AA88W8K0</accession>
<evidence type="ECO:0000313" key="3">
    <source>
        <dbReference type="Proteomes" id="UP001188597"/>
    </source>
</evidence>
<gene>
    <name evidence="2" type="ORF">RJ639_045258</name>
</gene>
<evidence type="ECO:0008006" key="4">
    <source>
        <dbReference type="Google" id="ProtNLM"/>
    </source>
</evidence>